<comment type="similarity">
    <text evidence="2">Belongs to the NAD(P)-dependent epimerase/dehydratase family. Dihydroflavonol-4-reductase subfamily.</text>
</comment>
<protein>
    <submittedName>
        <fullName evidence="4">NAD(P)-binding protein</fullName>
    </submittedName>
</protein>
<dbReference type="EMBL" id="QPFP01000090">
    <property type="protein sequence ID" value="TEB22505.1"/>
    <property type="molecule type" value="Genomic_DNA"/>
</dbReference>
<accession>A0A4Y7SKY8</accession>
<evidence type="ECO:0000256" key="2">
    <source>
        <dbReference type="ARBA" id="ARBA00023445"/>
    </source>
</evidence>
<name>A0A4Y7SKY8_COPMI</name>
<dbReference type="STRING" id="71717.A0A4Y7SKY8"/>
<proteinExistence type="inferred from homology"/>
<dbReference type="Pfam" id="PF01370">
    <property type="entry name" value="Epimerase"/>
    <property type="match status" value="1"/>
</dbReference>
<evidence type="ECO:0000256" key="1">
    <source>
        <dbReference type="ARBA" id="ARBA00023002"/>
    </source>
</evidence>
<dbReference type="Proteomes" id="UP000298030">
    <property type="component" value="Unassembled WGS sequence"/>
</dbReference>
<dbReference type="Gene3D" id="3.40.50.720">
    <property type="entry name" value="NAD(P)-binding Rossmann-like Domain"/>
    <property type="match status" value="1"/>
</dbReference>
<dbReference type="InterPro" id="IPR050425">
    <property type="entry name" value="NAD(P)_dehydrat-like"/>
</dbReference>
<sequence>MPAVPQPSVSQTYPLKVLLSRGYTVRAAVRSQAKIEELKNIFPCTQDTLHFVVVEDMQEEGSFDDAVKRVSAIIHTASPSILRNPNAPADEIVKPAVEGVLNLFRSALTHAGAALKRIVITSSAAAFPSSAKAHVNEDDWDDVDTGKGRRWVLAERAAWDWYEAHKASISWDLTILLPTFMFGPPLYPSSGLGGTHKMFLDTVLPAHGAGVKREVMQSGDAWLDIRDAAEAHVRSLEREDVGAERVILSSESFIWQEWLDTANSVWAYIPWSPSGPPFTPAKGFQELTESKVSRYAVEFDTSKEKRLLGMEWRSKEETMRDLIVDAVAKGWV</sequence>
<evidence type="ECO:0000313" key="5">
    <source>
        <dbReference type="Proteomes" id="UP000298030"/>
    </source>
</evidence>
<feature type="domain" description="NAD-dependent epimerase/dehydratase" evidence="3">
    <location>
        <begin position="15"/>
        <end position="242"/>
    </location>
</feature>
<evidence type="ECO:0000313" key="4">
    <source>
        <dbReference type="EMBL" id="TEB22505.1"/>
    </source>
</evidence>
<dbReference type="OrthoDB" id="2735536at2759"/>
<gene>
    <name evidence="4" type="ORF">FA13DRAFT_1740896</name>
</gene>
<reference evidence="4 5" key="1">
    <citation type="journal article" date="2019" name="Nat. Ecol. Evol.">
        <title>Megaphylogeny resolves global patterns of mushroom evolution.</title>
        <authorList>
            <person name="Varga T."/>
            <person name="Krizsan K."/>
            <person name="Foldi C."/>
            <person name="Dima B."/>
            <person name="Sanchez-Garcia M."/>
            <person name="Sanchez-Ramirez S."/>
            <person name="Szollosi G.J."/>
            <person name="Szarkandi J.G."/>
            <person name="Papp V."/>
            <person name="Albert L."/>
            <person name="Andreopoulos W."/>
            <person name="Angelini C."/>
            <person name="Antonin V."/>
            <person name="Barry K.W."/>
            <person name="Bougher N.L."/>
            <person name="Buchanan P."/>
            <person name="Buyck B."/>
            <person name="Bense V."/>
            <person name="Catcheside P."/>
            <person name="Chovatia M."/>
            <person name="Cooper J."/>
            <person name="Damon W."/>
            <person name="Desjardin D."/>
            <person name="Finy P."/>
            <person name="Geml J."/>
            <person name="Haridas S."/>
            <person name="Hughes K."/>
            <person name="Justo A."/>
            <person name="Karasinski D."/>
            <person name="Kautmanova I."/>
            <person name="Kiss B."/>
            <person name="Kocsube S."/>
            <person name="Kotiranta H."/>
            <person name="LaButti K.M."/>
            <person name="Lechner B.E."/>
            <person name="Liimatainen K."/>
            <person name="Lipzen A."/>
            <person name="Lukacs Z."/>
            <person name="Mihaltcheva S."/>
            <person name="Morgado L.N."/>
            <person name="Niskanen T."/>
            <person name="Noordeloos M.E."/>
            <person name="Ohm R.A."/>
            <person name="Ortiz-Santana B."/>
            <person name="Ovrebo C."/>
            <person name="Racz N."/>
            <person name="Riley R."/>
            <person name="Savchenko A."/>
            <person name="Shiryaev A."/>
            <person name="Soop K."/>
            <person name="Spirin V."/>
            <person name="Szebenyi C."/>
            <person name="Tomsovsky M."/>
            <person name="Tulloss R.E."/>
            <person name="Uehling J."/>
            <person name="Grigoriev I.V."/>
            <person name="Vagvolgyi C."/>
            <person name="Papp T."/>
            <person name="Martin F.M."/>
            <person name="Miettinen O."/>
            <person name="Hibbett D.S."/>
            <person name="Nagy L.G."/>
        </authorList>
    </citation>
    <scope>NUCLEOTIDE SEQUENCE [LARGE SCALE GENOMIC DNA]</scope>
    <source>
        <strain evidence="4 5">FP101781</strain>
    </source>
</reference>
<dbReference type="PANTHER" id="PTHR10366">
    <property type="entry name" value="NAD DEPENDENT EPIMERASE/DEHYDRATASE"/>
    <property type="match status" value="1"/>
</dbReference>
<evidence type="ECO:0000259" key="3">
    <source>
        <dbReference type="Pfam" id="PF01370"/>
    </source>
</evidence>
<keyword evidence="5" id="KW-1185">Reference proteome</keyword>
<organism evidence="4 5">
    <name type="scientific">Coprinellus micaceus</name>
    <name type="common">Glistening ink-cap mushroom</name>
    <name type="synonym">Coprinus micaceus</name>
    <dbReference type="NCBI Taxonomy" id="71717"/>
    <lineage>
        <taxon>Eukaryota</taxon>
        <taxon>Fungi</taxon>
        <taxon>Dikarya</taxon>
        <taxon>Basidiomycota</taxon>
        <taxon>Agaricomycotina</taxon>
        <taxon>Agaricomycetes</taxon>
        <taxon>Agaricomycetidae</taxon>
        <taxon>Agaricales</taxon>
        <taxon>Agaricineae</taxon>
        <taxon>Psathyrellaceae</taxon>
        <taxon>Coprinellus</taxon>
    </lineage>
</organism>
<dbReference type="PANTHER" id="PTHR10366:SF564">
    <property type="entry name" value="STEROL-4-ALPHA-CARBOXYLATE 3-DEHYDROGENASE, DECARBOXYLATING"/>
    <property type="match status" value="1"/>
</dbReference>
<keyword evidence="1" id="KW-0560">Oxidoreductase</keyword>
<dbReference type="AlphaFoldDB" id="A0A4Y7SKY8"/>
<dbReference type="InterPro" id="IPR001509">
    <property type="entry name" value="Epimerase_deHydtase"/>
</dbReference>
<comment type="caution">
    <text evidence="4">The sequence shown here is derived from an EMBL/GenBank/DDBJ whole genome shotgun (WGS) entry which is preliminary data.</text>
</comment>
<dbReference type="SUPFAM" id="SSF51735">
    <property type="entry name" value="NAD(P)-binding Rossmann-fold domains"/>
    <property type="match status" value="1"/>
</dbReference>
<dbReference type="GO" id="GO:0016616">
    <property type="term" value="F:oxidoreductase activity, acting on the CH-OH group of donors, NAD or NADP as acceptor"/>
    <property type="evidence" value="ECO:0007669"/>
    <property type="project" value="TreeGrafter"/>
</dbReference>
<dbReference type="InterPro" id="IPR036291">
    <property type="entry name" value="NAD(P)-bd_dom_sf"/>
</dbReference>